<dbReference type="InterPro" id="IPR000276">
    <property type="entry name" value="GPCR_Rhodpsn"/>
</dbReference>
<dbReference type="PANTHER" id="PTHR24241">
    <property type="entry name" value="NEUROPEPTIDE RECEPTOR-RELATED G-PROTEIN COUPLED RECEPTOR"/>
    <property type="match status" value="1"/>
</dbReference>
<evidence type="ECO:0000313" key="10">
    <source>
        <dbReference type="EMBL" id="GBM81075.1"/>
    </source>
</evidence>
<dbReference type="PRINTS" id="PR00237">
    <property type="entry name" value="GPCRRHODOPSN"/>
</dbReference>
<evidence type="ECO:0000256" key="7">
    <source>
        <dbReference type="ARBA" id="ARBA00023170"/>
    </source>
</evidence>
<dbReference type="GO" id="GO:0032870">
    <property type="term" value="P:cellular response to hormone stimulus"/>
    <property type="evidence" value="ECO:0007669"/>
    <property type="project" value="TreeGrafter"/>
</dbReference>
<feature type="transmembrane region" description="Helical" evidence="8">
    <location>
        <begin position="78"/>
        <end position="96"/>
    </location>
</feature>
<gene>
    <name evidence="10" type="primary">GNRHR_1</name>
    <name evidence="10" type="ORF">AVEN_100541_1</name>
</gene>
<feature type="domain" description="G-protein coupled receptors family 1 profile" evidence="9">
    <location>
        <begin position="57"/>
        <end position="185"/>
    </location>
</feature>
<dbReference type="GO" id="GO:0004930">
    <property type="term" value="F:G protein-coupled receptor activity"/>
    <property type="evidence" value="ECO:0007669"/>
    <property type="project" value="InterPro"/>
</dbReference>
<dbReference type="OrthoDB" id="6435638at2759"/>
<evidence type="ECO:0000256" key="1">
    <source>
        <dbReference type="ARBA" id="ARBA00004651"/>
    </source>
</evidence>
<evidence type="ECO:0000256" key="2">
    <source>
        <dbReference type="ARBA" id="ARBA00010663"/>
    </source>
</evidence>
<evidence type="ECO:0000256" key="3">
    <source>
        <dbReference type="ARBA" id="ARBA00022475"/>
    </source>
</evidence>
<sequence>MMDLEEITLLSPTPHNTYMTNATNYSYNTKENVLDFAEESRTEAIIYGILFLLALCGNFPVLISLIRSRRQRSRIEEMILHLIIADLIVACVVIPLEISWRITVEWIAGDALCKIMLFLRAFGPYLSSMVIVCISIDQFIAIVYPLKMTVAHKRVRRMLRCAWASSFLCSLPQGIAVAALREFRCRKKLRRGTVSLQSERDMIPLFEKPESLCVERCVGRKPISAEDVSEVATAVVEQ</sequence>
<evidence type="ECO:0000256" key="6">
    <source>
        <dbReference type="ARBA" id="ARBA00023136"/>
    </source>
</evidence>
<dbReference type="Gene3D" id="1.20.1070.10">
    <property type="entry name" value="Rhodopsin 7-helix transmembrane proteins"/>
    <property type="match status" value="1"/>
</dbReference>
<keyword evidence="7 10" id="KW-0675">Receptor</keyword>
<dbReference type="GO" id="GO:0042277">
    <property type="term" value="F:peptide binding"/>
    <property type="evidence" value="ECO:0007669"/>
    <property type="project" value="TreeGrafter"/>
</dbReference>
<organism evidence="10 11">
    <name type="scientific">Araneus ventricosus</name>
    <name type="common">Orbweaver spider</name>
    <name type="synonym">Epeira ventricosa</name>
    <dbReference type="NCBI Taxonomy" id="182803"/>
    <lineage>
        <taxon>Eukaryota</taxon>
        <taxon>Metazoa</taxon>
        <taxon>Ecdysozoa</taxon>
        <taxon>Arthropoda</taxon>
        <taxon>Chelicerata</taxon>
        <taxon>Arachnida</taxon>
        <taxon>Araneae</taxon>
        <taxon>Araneomorphae</taxon>
        <taxon>Entelegynae</taxon>
        <taxon>Araneoidea</taxon>
        <taxon>Araneidae</taxon>
        <taxon>Araneus</taxon>
    </lineage>
</organism>
<keyword evidence="3" id="KW-1003">Cell membrane</keyword>
<feature type="transmembrane region" description="Helical" evidence="8">
    <location>
        <begin position="44"/>
        <end position="66"/>
    </location>
</feature>
<dbReference type="Proteomes" id="UP000499080">
    <property type="component" value="Unassembled WGS sequence"/>
</dbReference>
<comment type="similarity">
    <text evidence="2">Belongs to the G-protein coupled receptor 1 family.</text>
</comment>
<dbReference type="AlphaFoldDB" id="A0A4Y2ITW0"/>
<evidence type="ECO:0000256" key="4">
    <source>
        <dbReference type="ARBA" id="ARBA00022692"/>
    </source>
</evidence>
<dbReference type="PANTHER" id="PTHR24241:SF190">
    <property type="entry name" value="CARDIOACCELERATORY PEPTIDE RECEPTOR-LIKE PROTEIN"/>
    <property type="match status" value="1"/>
</dbReference>
<evidence type="ECO:0000313" key="11">
    <source>
        <dbReference type="Proteomes" id="UP000499080"/>
    </source>
</evidence>
<name>A0A4Y2ITW0_ARAVE</name>
<evidence type="ECO:0000256" key="5">
    <source>
        <dbReference type="ARBA" id="ARBA00022989"/>
    </source>
</evidence>
<feature type="transmembrane region" description="Helical" evidence="8">
    <location>
        <begin position="125"/>
        <end position="146"/>
    </location>
</feature>
<dbReference type="GO" id="GO:0005886">
    <property type="term" value="C:plasma membrane"/>
    <property type="evidence" value="ECO:0007669"/>
    <property type="project" value="UniProtKB-SubCell"/>
</dbReference>
<comment type="caution">
    <text evidence="10">The sequence shown here is derived from an EMBL/GenBank/DDBJ whole genome shotgun (WGS) entry which is preliminary data.</text>
</comment>
<feature type="transmembrane region" description="Helical" evidence="8">
    <location>
        <begin position="158"/>
        <end position="180"/>
    </location>
</feature>
<evidence type="ECO:0000256" key="8">
    <source>
        <dbReference type="SAM" id="Phobius"/>
    </source>
</evidence>
<dbReference type="EMBL" id="BGPR01002921">
    <property type="protein sequence ID" value="GBM81075.1"/>
    <property type="molecule type" value="Genomic_DNA"/>
</dbReference>
<comment type="subcellular location">
    <subcellularLocation>
        <location evidence="1">Cell membrane</location>
        <topology evidence="1">Multi-pass membrane protein</topology>
    </subcellularLocation>
</comment>
<evidence type="ECO:0000259" key="9">
    <source>
        <dbReference type="PROSITE" id="PS50262"/>
    </source>
</evidence>
<keyword evidence="4 8" id="KW-0812">Transmembrane</keyword>
<dbReference type="Pfam" id="PF00001">
    <property type="entry name" value="7tm_1"/>
    <property type="match status" value="1"/>
</dbReference>
<keyword evidence="6 8" id="KW-0472">Membrane</keyword>
<dbReference type="SUPFAM" id="SSF81321">
    <property type="entry name" value="Family A G protein-coupled receptor-like"/>
    <property type="match status" value="1"/>
</dbReference>
<dbReference type="InterPro" id="IPR017452">
    <property type="entry name" value="GPCR_Rhodpsn_7TM"/>
</dbReference>
<keyword evidence="5 8" id="KW-1133">Transmembrane helix</keyword>
<protein>
    <submittedName>
        <fullName evidence="10">Gonadotropin-releasing hormone receptor</fullName>
    </submittedName>
</protein>
<dbReference type="PROSITE" id="PS50262">
    <property type="entry name" value="G_PROTEIN_RECEP_F1_2"/>
    <property type="match status" value="1"/>
</dbReference>
<reference evidence="10 11" key="1">
    <citation type="journal article" date="2019" name="Sci. Rep.">
        <title>Orb-weaving spider Araneus ventricosus genome elucidates the spidroin gene catalogue.</title>
        <authorList>
            <person name="Kono N."/>
            <person name="Nakamura H."/>
            <person name="Ohtoshi R."/>
            <person name="Moran D.A.P."/>
            <person name="Shinohara A."/>
            <person name="Yoshida Y."/>
            <person name="Fujiwara M."/>
            <person name="Mori M."/>
            <person name="Tomita M."/>
            <person name="Arakawa K."/>
        </authorList>
    </citation>
    <scope>NUCLEOTIDE SEQUENCE [LARGE SCALE GENOMIC DNA]</scope>
</reference>
<keyword evidence="11" id="KW-1185">Reference proteome</keyword>
<proteinExistence type="inferred from homology"/>
<accession>A0A4Y2ITW0</accession>